<protein>
    <submittedName>
        <fullName evidence="5">Mobile element protein</fullName>
    </submittedName>
</protein>
<gene>
    <name evidence="5" type="ORF">SFOMI_1503</name>
</gene>
<comment type="caution">
    <text evidence="5">The sequence shown here is derived from an EMBL/GenBank/DDBJ whole genome shotgun (WGS) entry which is preliminary data.</text>
</comment>
<feature type="domain" description="Transposase TnpC homeodomain" evidence="4">
    <location>
        <begin position="52"/>
        <end position="123"/>
    </location>
</feature>
<accession>A0A292ZDS2</accession>
<feature type="region of interest" description="Disordered" evidence="1">
    <location>
        <begin position="92"/>
        <end position="115"/>
    </location>
</feature>
<evidence type="ECO:0000313" key="5">
    <source>
        <dbReference type="EMBL" id="GAY20973.1"/>
    </source>
</evidence>
<dbReference type="InterPro" id="IPR024474">
    <property type="entry name" value="Znf_dom_IS66"/>
</dbReference>
<evidence type="ECO:0000259" key="3">
    <source>
        <dbReference type="Pfam" id="PF13005"/>
    </source>
</evidence>
<name>A0A292ZDS2_SPHSA</name>
<sequence>MLTQADLPDDIDALRALVLEQSRMLAEERTASEVRLAELNVAKGEADAEIERLQSIIKAFMRHRFGSRSEQLDADQLQLGLEDVEAALGHARAAREAVAPRPRGDQPRKTNRGSLPAHFERIEQIVDIDDKACPCCSSPLHQIGEDVAERLDVVPTTFRVLVTRRPRYGCRSCEGAIVQAPAPARIVEGGIPTEALIAQVLVSKYADHVPLYRQTQIYARQDIKLDRSTLADWVGRAAWYLRPLRDRTLEELRRSERLFADETTAPVLDPGRGRTKTGQLWAYARDDRPWGGAGPPMVAYVYAADRKAERPDIHLGDFAGILQVDGYGGYTALAKRRGQQLSLAFCWSHVRRKFYDLAASSPVATEILRRIAMLYAIEDEVRGSTAEQRRLQRSERSRIIVEDLKLYLDGRLRQISAKSKLAEAIRYATTRWDGLVGFIDDGRIELDTNTVERSIRPLAISQTFCPCRTRRRHVVPVASLFRAHGSVRVYRGAGERQSRPHCGEPRRSHRSSGLDVGSRRLRGVQPGQPSCHRGCAHRSP</sequence>
<dbReference type="Pfam" id="PF03050">
    <property type="entry name" value="DDE_Tnp_IS66"/>
    <property type="match status" value="1"/>
</dbReference>
<dbReference type="PANTHER" id="PTHR33678">
    <property type="entry name" value="BLL1576 PROTEIN"/>
    <property type="match status" value="1"/>
</dbReference>
<evidence type="ECO:0000259" key="4">
    <source>
        <dbReference type="Pfam" id="PF13007"/>
    </source>
</evidence>
<feature type="compositionally biased region" description="Low complexity" evidence="1">
    <location>
        <begin position="92"/>
        <end position="101"/>
    </location>
</feature>
<evidence type="ECO:0000313" key="6">
    <source>
        <dbReference type="Proteomes" id="UP000221538"/>
    </source>
</evidence>
<dbReference type="InterPro" id="IPR024463">
    <property type="entry name" value="Transposase_TnpC_homeodom"/>
</dbReference>
<dbReference type="NCBIfam" id="NF033517">
    <property type="entry name" value="transpos_IS66"/>
    <property type="match status" value="1"/>
</dbReference>
<evidence type="ECO:0000259" key="2">
    <source>
        <dbReference type="Pfam" id="PF03050"/>
    </source>
</evidence>
<organism evidence="5 6">
    <name type="scientific">Sphingobium fuliginis (strain ATCC 27551)</name>
    <dbReference type="NCBI Taxonomy" id="336203"/>
    <lineage>
        <taxon>Bacteria</taxon>
        <taxon>Pseudomonadati</taxon>
        <taxon>Pseudomonadota</taxon>
        <taxon>Alphaproteobacteria</taxon>
        <taxon>Sphingomonadales</taxon>
        <taxon>Sphingomonadaceae</taxon>
        <taxon>Sphingobium</taxon>
    </lineage>
</organism>
<evidence type="ECO:0000256" key="1">
    <source>
        <dbReference type="SAM" id="MobiDB-lite"/>
    </source>
</evidence>
<dbReference type="Pfam" id="PF13007">
    <property type="entry name" value="LZ_Tnp_IS66"/>
    <property type="match status" value="1"/>
</dbReference>
<dbReference type="InterPro" id="IPR004291">
    <property type="entry name" value="Transposase_IS66_central"/>
</dbReference>
<reference evidence="5 6" key="1">
    <citation type="journal article" date="2013" name="Biodegradation">
        <title>Occurrence of 4-tert-butylphenol (4-t-BP) biodegradation in an aquatic sample caused by the presence of Spirodela polyrrhiza and isolation of a 4-t-BP-utilizing bacterium.</title>
        <authorList>
            <person name="Ogata Y."/>
            <person name="Toyama T."/>
            <person name="Yu N."/>
            <person name="Wang X."/>
            <person name="Sei K."/>
            <person name="Ike M."/>
        </authorList>
    </citation>
    <scope>NUCLEOTIDE SEQUENCE [LARGE SCALE GENOMIC DNA]</scope>
    <source>
        <strain evidence="5 6">OMI</strain>
    </source>
</reference>
<dbReference type="AlphaFoldDB" id="A0A292ZDS2"/>
<dbReference type="PANTHER" id="PTHR33678:SF1">
    <property type="entry name" value="BLL1576 PROTEIN"/>
    <property type="match status" value="1"/>
</dbReference>
<feature type="compositionally biased region" description="Basic and acidic residues" evidence="1">
    <location>
        <begin position="493"/>
        <end position="506"/>
    </location>
</feature>
<feature type="domain" description="Transposase IS66 zinc-finger binding" evidence="3">
    <location>
        <begin position="130"/>
        <end position="174"/>
    </location>
</feature>
<dbReference type="Proteomes" id="UP000221538">
    <property type="component" value="Unassembled WGS sequence"/>
</dbReference>
<feature type="domain" description="Transposase IS66 central" evidence="2">
    <location>
        <begin position="190"/>
        <end position="462"/>
    </location>
</feature>
<dbReference type="EMBL" id="BEWI01000031">
    <property type="protein sequence ID" value="GAY20973.1"/>
    <property type="molecule type" value="Genomic_DNA"/>
</dbReference>
<dbReference type="Pfam" id="PF13005">
    <property type="entry name" value="zf-IS66"/>
    <property type="match status" value="1"/>
</dbReference>
<reference evidence="5 6" key="2">
    <citation type="journal article" date="2013" name="Environ. Sci. Technol.">
        <title>The 4-tert-butylphenol-utilizing bacterium Sphingobium fuliginis OMI can degrade bisphenols via phenolic ring hydroxylation and meta-cleavage pathway.</title>
        <authorList>
            <person name="Ogata Y."/>
            <person name="Goda S."/>
            <person name="Toyama T."/>
            <person name="Sei K."/>
            <person name="Ike M."/>
        </authorList>
    </citation>
    <scope>NUCLEOTIDE SEQUENCE [LARGE SCALE GENOMIC DNA]</scope>
    <source>
        <strain evidence="5 6">OMI</strain>
    </source>
</reference>
<dbReference type="InterPro" id="IPR052344">
    <property type="entry name" value="Transposase-related"/>
</dbReference>
<proteinExistence type="predicted"/>
<feature type="region of interest" description="Disordered" evidence="1">
    <location>
        <begin position="492"/>
        <end position="540"/>
    </location>
</feature>